<proteinExistence type="predicted"/>
<sequence>MRAEPDGVEHEIWGSPAWVSPSHLAGLLFDSPSHFDRPSHLKVIRLRLSADGTNDIPVDEVLGFLLQNFLWNNPNRSSFLFARHLAA</sequence>
<dbReference type="AlphaFoldDB" id="A0A284QT60"/>
<dbReference type="Proteomes" id="UP000219338">
    <property type="component" value="Unassembled WGS sequence"/>
</dbReference>
<name>A0A284QT60_ARMOS</name>
<reference evidence="2" key="1">
    <citation type="journal article" date="2017" name="Nat. Ecol. Evol.">
        <title>Genome expansion and lineage-specific genetic innovations in the forest pathogenic fungi Armillaria.</title>
        <authorList>
            <person name="Sipos G."/>
            <person name="Prasanna A.N."/>
            <person name="Walter M.C."/>
            <person name="O'Connor E."/>
            <person name="Balint B."/>
            <person name="Krizsan K."/>
            <person name="Kiss B."/>
            <person name="Hess J."/>
            <person name="Varga T."/>
            <person name="Slot J."/>
            <person name="Riley R."/>
            <person name="Boka B."/>
            <person name="Rigling D."/>
            <person name="Barry K."/>
            <person name="Lee J."/>
            <person name="Mihaltcheva S."/>
            <person name="LaButti K."/>
            <person name="Lipzen A."/>
            <person name="Waldron R."/>
            <person name="Moloney N.M."/>
            <person name="Sperisen C."/>
            <person name="Kredics L."/>
            <person name="Vagvoelgyi C."/>
            <person name="Patrignani A."/>
            <person name="Fitzpatrick D."/>
            <person name="Nagy I."/>
            <person name="Doyle S."/>
            <person name="Anderson J.B."/>
            <person name="Grigoriev I.V."/>
            <person name="Gueldener U."/>
            <person name="Muensterkoetter M."/>
            <person name="Nagy L.G."/>
        </authorList>
    </citation>
    <scope>NUCLEOTIDE SEQUENCE [LARGE SCALE GENOMIC DNA]</scope>
    <source>
        <strain evidence="2">C18/9</strain>
    </source>
</reference>
<keyword evidence="2" id="KW-1185">Reference proteome</keyword>
<protein>
    <submittedName>
        <fullName evidence="1">Uncharacterized protein</fullName>
    </submittedName>
</protein>
<evidence type="ECO:0000313" key="1">
    <source>
        <dbReference type="EMBL" id="SJK99665.1"/>
    </source>
</evidence>
<gene>
    <name evidence="1" type="ORF">ARMOST_02974</name>
</gene>
<accession>A0A284QT60</accession>
<evidence type="ECO:0000313" key="2">
    <source>
        <dbReference type="Proteomes" id="UP000219338"/>
    </source>
</evidence>
<dbReference type="EMBL" id="FUEG01000002">
    <property type="protein sequence ID" value="SJK99665.1"/>
    <property type="molecule type" value="Genomic_DNA"/>
</dbReference>
<organism evidence="1 2">
    <name type="scientific">Armillaria ostoyae</name>
    <name type="common">Armillaria root rot fungus</name>
    <dbReference type="NCBI Taxonomy" id="47428"/>
    <lineage>
        <taxon>Eukaryota</taxon>
        <taxon>Fungi</taxon>
        <taxon>Dikarya</taxon>
        <taxon>Basidiomycota</taxon>
        <taxon>Agaricomycotina</taxon>
        <taxon>Agaricomycetes</taxon>
        <taxon>Agaricomycetidae</taxon>
        <taxon>Agaricales</taxon>
        <taxon>Marasmiineae</taxon>
        <taxon>Physalacriaceae</taxon>
        <taxon>Armillaria</taxon>
    </lineage>
</organism>